<sequence length="190" mass="21707">MKNIPMTLTWLRVYLIPLFLICFLIPNGWIGGDLYLQYRDSIACIIFVIASVTDYFDGYLARKWNQTSAFGAFLDPVADKLMVCVALLILLNLGRVNVVIVFVIIAREITVSALREWMATRNARDVVAVNSIGKWKTATQMMAIPMLLLDSFGYYWVHYTGHVLLICATILTIISMWVYLKSAWPIMRTE</sequence>
<dbReference type="PANTHER" id="PTHR14269">
    <property type="entry name" value="CDP-DIACYLGLYCEROL--GLYCEROL-3-PHOSPHATE 3-PHOSPHATIDYLTRANSFERASE-RELATED"/>
    <property type="match status" value="1"/>
</dbReference>
<dbReference type="InterPro" id="IPR004570">
    <property type="entry name" value="Phosphatidylglycerol_P_synth"/>
</dbReference>
<comment type="similarity">
    <text evidence="3 16">Belongs to the CDP-alcohol phosphatidyltransferase class-I family.</text>
</comment>
<keyword evidence="6" id="KW-0444">Lipid biosynthesis</keyword>
<evidence type="ECO:0000256" key="2">
    <source>
        <dbReference type="ARBA" id="ARBA00005042"/>
    </source>
</evidence>
<comment type="subcellular location">
    <subcellularLocation>
        <location evidence="1">Membrane</location>
        <topology evidence="1">Multi-pass membrane protein</topology>
    </subcellularLocation>
</comment>
<dbReference type="InterPro" id="IPR050324">
    <property type="entry name" value="CDP-alcohol_PTase-I"/>
</dbReference>
<evidence type="ECO:0000256" key="9">
    <source>
        <dbReference type="ARBA" id="ARBA00022989"/>
    </source>
</evidence>
<evidence type="ECO:0000256" key="11">
    <source>
        <dbReference type="ARBA" id="ARBA00023136"/>
    </source>
</evidence>
<keyword evidence="7 16" id="KW-0808">Transferase</keyword>
<dbReference type="NCBIfam" id="TIGR00560">
    <property type="entry name" value="pgsA"/>
    <property type="match status" value="1"/>
</dbReference>
<keyword evidence="11 17" id="KW-0472">Membrane</keyword>
<dbReference type="EC" id="2.7.8.5" evidence="4 15"/>
<comment type="catalytic activity">
    <reaction evidence="14">
        <text>a CDP-1,2-diacyl-sn-glycerol + sn-glycerol 3-phosphate = a 1,2-diacyl-sn-glycero-3-phospho-(1'-sn-glycero-3'-phosphate) + CMP + H(+)</text>
        <dbReference type="Rhea" id="RHEA:12593"/>
        <dbReference type="ChEBI" id="CHEBI:15378"/>
        <dbReference type="ChEBI" id="CHEBI:57597"/>
        <dbReference type="ChEBI" id="CHEBI:58332"/>
        <dbReference type="ChEBI" id="CHEBI:60110"/>
        <dbReference type="ChEBI" id="CHEBI:60377"/>
        <dbReference type="EC" id="2.7.8.5"/>
    </reaction>
</comment>
<keyword evidence="10" id="KW-0443">Lipid metabolism</keyword>
<evidence type="ECO:0000256" key="3">
    <source>
        <dbReference type="ARBA" id="ARBA00010441"/>
    </source>
</evidence>
<feature type="transmembrane region" description="Helical" evidence="17">
    <location>
        <begin position="12"/>
        <end position="30"/>
    </location>
</feature>
<dbReference type="Gene3D" id="1.20.120.1760">
    <property type="match status" value="1"/>
</dbReference>
<proteinExistence type="inferred from homology"/>
<dbReference type="GO" id="GO:0016020">
    <property type="term" value="C:membrane"/>
    <property type="evidence" value="ECO:0007669"/>
    <property type="project" value="UniProtKB-SubCell"/>
</dbReference>
<keyword evidence="13" id="KW-1208">Phospholipid metabolism</keyword>
<evidence type="ECO:0000256" key="1">
    <source>
        <dbReference type="ARBA" id="ARBA00004141"/>
    </source>
</evidence>
<dbReference type="PIRSF" id="PIRSF000847">
    <property type="entry name" value="Phos_ph_gly_syn"/>
    <property type="match status" value="1"/>
</dbReference>
<evidence type="ECO:0000256" key="6">
    <source>
        <dbReference type="ARBA" id="ARBA00022516"/>
    </source>
</evidence>
<protein>
    <recommendedName>
        <fullName evidence="5 15">CDP-diacylglycerol--glycerol-3-phosphate 3-phosphatidyltransferase</fullName>
        <ecNumber evidence="4 15">2.7.8.5</ecNumber>
    </recommendedName>
</protein>
<evidence type="ECO:0000256" key="14">
    <source>
        <dbReference type="ARBA" id="ARBA00048586"/>
    </source>
</evidence>
<evidence type="ECO:0000256" key="7">
    <source>
        <dbReference type="ARBA" id="ARBA00022679"/>
    </source>
</evidence>
<evidence type="ECO:0000256" key="16">
    <source>
        <dbReference type="RuleBase" id="RU003750"/>
    </source>
</evidence>
<name>A0A654KIV1_TAYEM</name>
<dbReference type="PROSITE" id="PS00379">
    <property type="entry name" value="CDP_ALCOHOL_P_TRANSF"/>
    <property type="match status" value="1"/>
</dbReference>
<dbReference type="GO" id="GO:0008444">
    <property type="term" value="F:CDP-diacylglycerol-glycerol-3-phosphate 3-phosphatidyltransferase activity"/>
    <property type="evidence" value="ECO:0007669"/>
    <property type="project" value="UniProtKB-UniRule"/>
</dbReference>
<keyword evidence="8 17" id="KW-0812">Transmembrane</keyword>
<evidence type="ECO:0000256" key="8">
    <source>
        <dbReference type="ARBA" id="ARBA00022692"/>
    </source>
</evidence>
<keyword evidence="12" id="KW-0594">Phospholipid biosynthesis</keyword>
<accession>A0A654KIV1</accession>
<organism evidence="18 19">
    <name type="scientific">Taylorella equigenitalis (strain MCE9)</name>
    <dbReference type="NCBI Taxonomy" id="937774"/>
    <lineage>
        <taxon>Bacteria</taxon>
        <taxon>Pseudomonadati</taxon>
        <taxon>Pseudomonadota</taxon>
        <taxon>Betaproteobacteria</taxon>
        <taxon>Burkholderiales</taxon>
        <taxon>Alcaligenaceae</taxon>
        <taxon>Taylorella</taxon>
    </lineage>
</organism>
<evidence type="ECO:0000256" key="10">
    <source>
        <dbReference type="ARBA" id="ARBA00023098"/>
    </source>
</evidence>
<evidence type="ECO:0000256" key="13">
    <source>
        <dbReference type="ARBA" id="ARBA00023264"/>
    </source>
</evidence>
<dbReference type="AlphaFoldDB" id="A0A654KIV1"/>
<dbReference type="KEGG" id="teq:TEQUI_1495"/>
<evidence type="ECO:0000256" key="12">
    <source>
        <dbReference type="ARBA" id="ARBA00023209"/>
    </source>
</evidence>
<keyword evidence="9 17" id="KW-1133">Transmembrane helix</keyword>
<evidence type="ECO:0000313" key="19">
    <source>
        <dbReference type="Proteomes" id="UP000007472"/>
    </source>
</evidence>
<evidence type="ECO:0000313" key="18">
    <source>
        <dbReference type="EMBL" id="ADU92408.1"/>
    </source>
</evidence>
<dbReference type="GO" id="GO:0046474">
    <property type="term" value="P:glycerophospholipid biosynthetic process"/>
    <property type="evidence" value="ECO:0007669"/>
    <property type="project" value="TreeGrafter"/>
</dbReference>
<dbReference type="Pfam" id="PF01066">
    <property type="entry name" value="CDP-OH_P_transf"/>
    <property type="match status" value="1"/>
</dbReference>
<gene>
    <name evidence="18" type="ordered locus">TEQUI_1495</name>
</gene>
<evidence type="ECO:0000256" key="15">
    <source>
        <dbReference type="NCBIfam" id="TIGR00560"/>
    </source>
</evidence>
<evidence type="ECO:0000256" key="5">
    <source>
        <dbReference type="ARBA" id="ARBA00014944"/>
    </source>
</evidence>
<reference evidence="18 19" key="1">
    <citation type="journal article" date="2011" name="J. Bacteriol.">
        <title>Genome sequence of Taylorella equigenitalis MCE9, the causative agent of contagious equine metritis.</title>
        <authorList>
            <person name="Hebert L."/>
            <person name="Moumen B."/>
            <person name="Duquesne F."/>
            <person name="Breuil M.F."/>
            <person name="Laugier C."/>
            <person name="Batto J.M."/>
            <person name="Renault P."/>
            <person name="Petry S."/>
        </authorList>
    </citation>
    <scope>NUCLEOTIDE SEQUENCE [LARGE SCALE GENOMIC DNA]</scope>
    <source>
        <strain evidence="18 19">MCE9</strain>
    </source>
</reference>
<dbReference type="Proteomes" id="UP000007472">
    <property type="component" value="Chromosome"/>
</dbReference>
<dbReference type="InterPro" id="IPR048254">
    <property type="entry name" value="CDP_ALCOHOL_P_TRANSF_CS"/>
</dbReference>
<dbReference type="EMBL" id="CP002456">
    <property type="protein sequence ID" value="ADU92408.1"/>
    <property type="molecule type" value="Genomic_DNA"/>
</dbReference>
<comment type="pathway">
    <text evidence="2">Phospholipid metabolism; phosphatidylglycerol biosynthesis; phosphatidylglycerol from CDP-diacylglycerol: step 1/2.</text>
</comment>
<evidence type="ECO:0000256" key="4">
    <source>
        <dbReference type="ARBA" id="ARBA00013170"/>
    </source>
</evidence>
<feature type="transmembrane region" description="Helical" evidence="17">
    <location>
        <begin position="81"/>
        <end position="105"/>
    </location>
</feature>
<feature type="transmembrane region" description="Helical" evidence="17">
    <location>
        <begin position="163"/>
        <end position="180"/>
    </location>
</feature>
<dbReference type="PANTHER" id="PTHR14269:SF62">
    <property type="entry name" value="CDP-DIACYLGLYCEROL--GLYCEROL-3-PHOSPHATE 3-PHOSPHATIDYLTRANSFERASE 1, CHLOROPLASTIC"/>
    <property type="match status" value="1"/>
</dbReference>
<evidence type="ECO:0000256" key="17">
    <source>
        <dbReference type="SAM" id="Phobius"/>
    </source>
</evidence>
<dbReference type="InterPro" id="IPR000462">
    <property type="entry name" value="CDP-OH_P_trans"/>
</dbReference>
<dbReference type="InterPro" id="IPR043130">
    <property type="entry name" value="CDP-OH_PTrfase_TM_dom"/>
</dbReference>